<dbReference type="InterPro" id="IPR009288">
    <property type="entry name" value="AIG2-like_dom"/>
</dbReference>
<reference evidence="2 3" key="1">
    <citation type="submission" date="2023-10" db="EMBL/GenBank/DDBJ databases">
        <title>Y20.</title>
        <authorList>
            <person name="Zhang G."/>
            <person name="Ding Y."/>
        </authorList>
    </citation>
    <scope>NUCLEOTIDE SEQUENCE [LARGE SCALE GENOMIC DNA]</scope>
    <source>
        <strain evidence="2 3">Y20</strain>
    </source>
</reference>
<dbReference type="AlphaFoldDB" id="A0AAU0MG67"/>
<dbReference type="Proteomes" id="UP001329313">
    <property type="component" value="Chromosome"/>
</dbReference>
<dbReference type="InterPro" id="IPR013024">
    <property type="entry name" value="GGCT-like"/>
</dbReference>
<organism evidence="2 3">
    <name type="scientific">Microbacterium limosum</name>
    <dbReference type="NCBI Taxonomy" id="3079935"/>
    <lineage>
        <taxon>Bacteria</taxon>
        <taxon>Bacillati</taxon>
        <taxon>Actinomycetota</taxon>
        <taxon>Actinomycetes</taxon>
        <taxon>Micrococcales</taxon>
        <taxon>Microbacteriaceae</taxon>
        <taxon>Microbacterium</taxon>
    </lineage>
</organism>
<sequence>MAEASTDVALFIYGTLTLPVVQLETFGRLLGGDDDALSGYTVDYLDRDDPHAADLTGHGVHAVVRHTGNPLDKVMGIVTIVTEDELDAADEYEIGAYRRTLVRLDSGANAWTYAPRS</sequence>
<feature type="domain" description="Gamma-glutamylcyclotransferase AIG2-like" evidence="1">
    <location>
        <begin position="10"/>
        <end position="114"/>
    </location>
</feature>
<keyword evidence="3" id="KW-1185">Reference proteome</keyword>
<evidence type="ECO:0000259" key="1">
    <source>
        <dbReference type="Pfam" id="PF06094"/>
    </source>
</evidence>
<dbReference type="KEGG" id="mliy:RYJ27_09975"/>
<dbReference type="Gene3D" id="3.10.490.10">
    <property type="entry name" value="Gamma-glutamyl cyclotransferase-like"/>
    <property type="match status" value="1"/>
</dbReference>
<gene>
    <name evidence="2" type="ORF">RYJ27_09975</name>
</gene>
<evidence type="ECO:0000313" key="2">
    <source>
        <dbReference type="EMBL" id="WOQ69027.1"/>
    </source>
</evidence>
<dbReference type="SUPFAM" id="SSF110857">
    <property type="entry name" value="Gamma-glutamyl cyclotransferase-like"/>
    <property type="match status" value="1"/>
</dbReference>
<protein>
    <submittedName>
        <fullName evidence="2">Gamma-glutamylcyclotransferase family protein</fullName>
    </submittedName>
</protein>
<dbReference type="RefSeq" id="WP_330170163.1">
    <property type="nucleotide sequence ID" value="NZ_CP137080.1"/>
</dbReference>
<dbReference type="InterPro" id="IPR036568">
    <property type="entry name" value="GGCT-like_sf"/>
</dbReference>
<dbReference type="EMBL" id="CP137080">
    <property type="protein sequence ID" value="WOQ69027.1"/>
    <property type="molecule type" value="Genomic_DNA"/>
</dbReference>
<proteinExistence type="predicted"/>
<dbReference type="Pfam" id="PF06094">
    <property type="entry name" value="GGACT"/>
    <property type="match status" value="1"/>
</dbReference>
<name>A0AAU0MG67_9MICO</name>
<accession>A0AAU0MG67</accession>
<dbReference type="CDD" id="cd06661">
    <property type="entry name" value="GGCT_like"/>
    <property type="match status" value="1"/>
</dbReference>
<evidence type="ECO:0000313" key="3">
    <source>
        <dbReference type="Proteomes" id="UP001329313"/>
    </source>
</evidence>